<evidence type="ECO:0000259" key="16">
    <source>
        <dbReference type="PROSITE" id="PS01180"/>
    </source>
</evidence>
<dbReference type="SMART" id="SM00303">
    <property type="entry name" value="GPS"/>
    <property type="match status" value="1"/>
</dbReference>
<dbReference type="GO" id="GO:0007189">
    <property type="term" value="P:adenylate cyclase-activating G protein-coupled receptor signaling pathway"/>
    <property type="evidence" value="ECO:0007669"/>
    <property type="project" value="TreeGrafter"/>
</dbReference>
<dbReference type="InterPro" id="IPR046338">
    <property type="entry name" value="GAIN_dom_sf"/>
</dbReference>
<dbReference type="InterPro" id="IPR000203">
    <property type="entry name" value="GPS"/>
</dbReference>
<feature type="transmembrane region" description="Helical" evidence="15">
    <location>
        <begin position="1089"/>
        <end position="1113"/>
    </location>
</feature>
<protein>
    <submittedName>
        <fullName evidence="21">Uncharacterized protein</fullName>
    </submittedName>
</protein>
<dbReference type="PRINTS" id="PR00249">
    <property type="entry name" value="GPCRSECRETIN"/>
</dbReference>
<evidence type="ECO:0000259" key="20">
    <source>
        <dbReference type="PROSITE" id="PS50261"/>
    </source>
</evidence>
<keyword evidence="5" id="KW-0732">Signal</keyword>
<reference evidence="21" key="1">
    <citation type="journal article" date="2023" name="G3 (Bethesda)">
        <title>A reference genome for the long-term kleptoplast-retaining sea slug Elysia crispata morphotype clarki.</title>
        <authorList>
            <person name="Eastman K.E."/>
            <person name="Pendleton A.L."/>
            <person name="Shaikh M.A."/>
            <person name="Suttiyut T."/>
            <person name="Ogas R."/>
            <person name="Tomko P."/>
            <person name="Gavelis G."/>
            <person name="Widhalm J.R."/>
            <person name="Wisecaver J.H."/>
        </authorList>
    </citation>
    <scope>NUCLEOTIDE SEQUENCE</scope>
    <source>
        <strain evidence="21">ECLA1</strain>
    </source>
</reference>
<dbReference type="InterPro" id="IPR000859">
    <property type="entry name" value="CUB_dom"/>
</dbReference>
<feature type="domain" description="GAIN-B" evidence="18">
    <location>
        <begin position="642"/>
        <end position="819"/>
    </location>
</feature>
<evidence type="ECO:0000256" key="5">
    <source>
        <dbReference type="ARBA" id="ARBA00022729"/>
    </source>
</evidence>
<keyword evidence="12" id="KW-0807">Transducer</keyword>
<dbReference type="Gene3D" id="4.10.1240.10">
    <property type="entry name" value="GPCR, family 2, extracellular hormone receptor domain"/>
    <property type="match status" value="1"/>
</dbReference>
<dbReference type="InterPro" id="IPR017981">
    <property type="entry name" value="GPCR_2-like_7TM"/>
</dbReference>
<gene>
    <name evidence="21" type="ORF">RRG08_029261</name>
</gene>
<dbReference type="CDD" id="cd00041">
    <property type="entry name" value="CUB"/>
    <property type="match status" value="1"/>
</dbReference>
<evidence type="ECO:0000256" key="12">
    <source>
        <dbReference type="ARBA" id="ARBA00023224"/>
    </source>
</evidence>
<evidence type="ECO:0000259" key="18">
    <source>
        <dbReference type="PROSITE" id="PS50221"/>
    </source>
</evidence>
<evidence type="ECO:0000256" key="4">
    <source>
        <dbReference type="ARBA" id="ARBA00022692"/>
    </source>
</evidence>
<sequence length="1274" mass="140191">MGKVKGCLSCWYHRVRKGDKADSGAHTVRKSYFTFYSIRSTLKMFRRLTQLFLIQASFFLGCRGTCDIPGAGDIINLTDWSGVVTSPDFSSGRSYPDLQDCTWSIRVSAGSRVKVRIEEFDLEEGTFVNNSLEHQKLCQDNVTITNSNGEHLFSGCGALTVPQVVTSSDRELTIEFHSDGSHGRRGFNFSYTGVCGGDFPEDGIIESPNFPGPPPPRLSCAWRIGRATNELRLLGIVKSVTQTTDNVTDSPLCWSVAPLGDSSTFRVSSPELELCLNSPCLVYLENITLVYNVSSMDVEPLVGQVAVEFTDDQNCDSLCSKSCNLWRQLNSSAPTYQCLADSMNASCETCQEGTCVHGTCGNRSRRGYRQCICDVGYTEANFNRSLDACEQLTCQNGGVCQVNSQEQAYCSCPSGGHFFGQFCHIRNGSFYCQRENDTSPGSMLRWDDTLAGEVDSKPCPKGSKGKAKRTCFPDQSTASGGRWSRPDLSQCVSLKLVQLYTDVNNLFSDTMGKISGKILSITARLANATGNVSKLFPGDLLTLADVMKKLSDAAVDRLKVGENEAEALARDYAAAVGSIVDPDTLPIWRNIPSLSVEKNVSSVVASTQKLVHGVVKNLATTREGNSNRSGATSALTGSEQKALLNISVRNLDFQVRRLSYVGNSADGMFNYGAGSSTVSLPVYELDGSHINTADHAVNVYLARFKSLASLLSIPEDGYTWQQQNASNLINSDVISAEVLSGDDVSRMRKPVELTFRLQNATLGESLQSKCVFMNMSATSYLDRWTSEGCFMFSSNETHVVCHCYHLTNFAVLMDIYNNQENIHPTHDAVLSFLSYIGGGLSIAACIVAICVFQYFRWVIVTCVVAICVFQYFRWVSVTCVVAICVFQYFRLSSDRVRIHQQLGVSIVLVQVLYICVGNTGQAHHTPVWGCRVLAILMHYSLTAMFCWMLVEGIHLYMVLVRVFKNGSHIKKYSALGWGVPLIVVGISVAVFSSRYGTARLCWLDTQLLLVCFVPTVGLVLMINTVVLVTVIRVMVKSNSSSIKIGTGERNALRASLKATLVLLPLLGLTWVLGFLAIRHDQSKAVAYIFTYLFTVTNSCQGVFFLVVHCLLNVEVRQACERRFGRTRRMSLVETTSCRLRKLSENDIFTGNRTAGSATTRSTLTDLSVVLPRLSFKGHSHLANGDKHSISGLDDSDGLSHAIPTAWHSFTTGRLPEPDYPRQQDFPADDRFGIDNPILFSSQDQGARDDVIFELMTSRPQRNPVQCSNASDLSL</sequence>
<dbReference type="Gene3D" id="1.20.1070.10">
    <property type="entry name" value="Rhodopsin 7-helix transmembrane proteins"/>
    <property type="match status" value="1"/>
</dbReference>
<dbReference type="SUPFAM" id="SSF81321">
    <property type="entry name" value="Family A G protein-coupled receptor-like"/>
    <property type="match status" value="1"/>
</dbReference>
<feature type="transmembrane region" description="Helical" evidence="15">
    <location>
        <begin position="975"/>
        <end position="995"/>
    </location>
</feature>
<dbReference type="PANTHER" id="PTHR12011">
    <property type="entry name" value="ADHESION G-PROTEIN COUPLED RECEPTOR"/>
    <property type="match status" value="1"/>
</dbReference>
<evidence type="ECO:0000256" key="1">
    <source>
        <dbReference type="ARBA" id="ARBA00004651"/>
    </source>
</evidence>
<keyword evidence="10" id="KW-0675">Receptor</keyword>
<feature type="transmembrane region" description="Helical" evidence="15">
    <location>
        <begin position="832"/>
        <end position="855"/>
    </location>
</feature>
<comment type="caution">
    <text evidence="21">The sequence shown here is derived from an EMBL/GenBank/DDBJ whole genome shotgun (WGS) entry which is preliminary data.</text>
</comment>
<dbReference type="SMART" id="SM00008">
    <property type="entry name" value="HormR"/>
    <property type="match status" value="1"/>
</dbReference>
<feature type="domain" description="G-protein coupled receptors family 2 profile 1" evidence="19">
    <location>
        <begin position="399"/>
        <end position="495"/>
    </location>
</feature>
<dbReference type="GO" id="GO:0007166">
    <property type="term" value="P:cell surface receptor signaling pathway"/>
    <property type="evidence" value="ECO:0007669"/>
    <property type="project" value="InterPro"/>
</dbReference>
<dbReference type="Gene3D" id="2.60.120.290">
    <property type="entry name" value="Spermadhesin, CUB domain"/>
    <property type="match status" value="1"/>
</dbReference>
<organism evidence="21 22">
    <name type="scientific">Elysia crispata</name>
    <name type="common">lettuce slug</name>
    <dbReference type="NCBI Taxonomy" id="231223"/>
    <lineage>
        <taxon>Eukaryota</taxon>
        <taxon>Metazoa</taxon>
        <taxon>Spiralia</taxon>
        <taxon>Lophotrochozoa</taxon>
        <taxon>Mollusca</taxon>
        <taxon>Gastropoda</taxon>
        <taxon>Heterobranchia</taxon>
        <taxon>Euthyneura</taxon>
        <taxon>Panpulmonata</taxon>
        <taxon>Sacoglossa</taxon>
        <taxon>Placobranchoidea</taxon>
        <taxon>Plakobranchidae</taxon>
        <taxon>Elysia</taxon>
    </lineage>
</organism>
<evidence type="ECO:0000256" key="11">
    <source>
        <dbReference type="ARBA" id="ARBA00023180"/>
    </source>
</evidence>
<evidence type="ECO:0000256" key="14">
    <source>
        <dbReference type="SAM" id="MobiDB-lite"/>
    </source>
</evidence>
<dbReference type="SUPFAM" id="SSF111418">
    <property type="entry name" value="Hormone receptor domain"/>
    <property type="match status" value="1"/>
</dbReference>
<evidence type="ECO:0000256" key="7">
    <source>
        <dbReference type="ARBA" id="ARBA00023040"/>
    </source>
</evidence>
<dbReference type="InterPro" id="IPR035914">
    <property type="entry name" value="Sperma_CUB_dom_sf"/>
</dbReference>
<feature type="transmembrane region" description="Helical" evidence="15">
    <location>
        <begin position="862"/>
        <end position="889"/>
    </location>
</feature>
<dbReference type="Gene3D" id="2.10.25.10">
    <property type="entry name" value="Laminin"/>
    <property type="match status" value="1"/>
</dbReference>
<dbReference type="SUPFAM" id="SSF49854">
    <property type="entry name" value="Spermadhesin, CUB domain"/>
    <property type="match status" value="1"/>
</dbReference>
<keyword evidence="11" id="KW-0325">Glycoprotein</keyword>
<comment type="similarity">
    <text evidence="2">Belongs to the G-protein coupled receptor 2 family. Adhesion G-protein coupled receptor (ADGR) subfamily.</text>
</comment>
<comment type="caution">
    <text evidence="13">Lacks conserved residue(s) required for the propagation of feature annotation.</text>
</comment>
<evidence type="ECO:0000256" key="2">
    <source>
        <dbReference type="ARBA" id="ARBA00007343"/>
    </source>
</evidence>
<dbReference type="Proteomes" id="UP001283361">
    <property type="component" value="Unassembled WGS sequence"/>
</dbReference>
<dbReference type="Pfam" id="PF00431">
    <property type="entry name" value="CUB"/>
    <property type="match status" value="1"/>
</dbReference>
<evidence type="ECO:0000256" key="15">
    <source>
        <dbReference type="SAM" id="Phobius"/>
    </source>
</evidence>
<evidence type="ECO:0000259" key="17">
    <source>
        <dbReference type="PROSITE" id="PS50026"/>
    </source>
</evidence>
<dbReference type="Pfam" id="PF00002">
    <property type="entry name" value="7tm_2"/>
    <property type="match status" value="1"/>
</dbReference>
<dbReference type="InterPro" id="IPR036445">
    <property type="entry name" value="GPCR_2_extracell_dom_sf"/>
</dbReference>
<feature type="transmembrane region" description="Helical" evidence="15">
    <location>
        <begin position="1007"/>
        <end position="1035"/>
    </location>
</feature>
<evidence type="ECO:0000313" key="21">
    <source>
        <dbReference type="EMBL" id="KAK3788814.1"/>
    </source>
</evidence>
<dbReference type="Pfam" id="PF01825">
    <property type="entry name" value="GPS"/>
    <property type="match status" value="1"/>
</dbReference>
<dbReference type="GO" id="GO:0005886">
    <property type="term" value="C:plasma membrane"/>
    <property type="evidence" value="ECO:0007669"/>
    <property type="project" value="UniProtKB-SubCell"/>
</dbReference>
<dbReference type="SMART" id="SM00042">
    <property type="entry name" value="CUB"/>
    <property type="match status" value="1"/>
</dbReference>
<feature type="domain" description="EGF-like" evidence="17">
    <location>
        <begin position="385"/>
        <end position="424"/>
    </location>
</feature>
<dbReference type="InterPro" id="IPR001879">
    <property type="entry name" value="GPCR_2_extracellular_dom"/>
</dbReference>
<evidence type="ECO:0000256" key="3">
    <source>
        <dbReference type="ARBA" id="ARBA00022475"/>
    </source>
</evidence>
<evidence type="ECO:0000256" key="10">
    <source>
        <dbReference type="ARBA" id="ARBA00023170"/>
    </source>
</evidence>
<dbReference type="EMBL" id="JAWDGP010001738">
    <property type="protein sequence ID" value="KAK3788814.1"/>
    <property type="molecule type" value="Genomic_DNA"/>
</dbReference>
<feature type="transmembrane region" description="Helical" evidence="15">
    <location>
        <begin position="1056"/>
        <end position="1077"/>
    </location>
</feature>
<keyword evidence="6 15" id="KW-1133">Transmembrane helix</keyword>
<keyword evidence="3" id="KW-1003">Cell membrane</keyword>
<evidence type="ECO:0000259" key="19">
    <source>
        <dbReference type="PROSITE" id="PS50227"/>
    </source>
</evidence>
<dbReference type="FunFam" id="1.20.1070.10:FF:000058">
    <property type="entry name" value="Adhesion G protein-coupled receptor F5"/>
    <property type="match status" value="1"/>
</dbReference>
<dbReference type="PROSITE" id="PS50261">
    <property type="entry name" value="G_PROTEIN_RECEP_F2_4"/>
    <property type="match status" value="1"/>
</dbReference>
<dbReference type="GO" id="GO:0004930">
    <property type="term" value="F:G protein-coupled receptor activity"/>
    <property type="evidence" value="ECO:0007669"/>
    <property type="project" value="UniProtKB-KW"/>
</dbReference>
<keyword evidence="8 15" id="KW-0472">Membrane</keyword>
<dbReference type="PROSITE" id="PS01180">
    <property type="entry name" value="CUB"/>
    <property type="match status" value="1"/>
</dbReference>
<dbReference type="InterPro" id="IPR000742">
    <property type="entry name" value="EGF"/>
</dbReference>
<evidence type="ECO:0000313" key="22">
    <source>
        <dbReference type="Proteomes" id="UP001283361"/>
    </source>
</evidence>
<evidence type="ECO:0000256" key="8">
    <source>
        <dbReference type="ARBA" id="ARBA00023136"/>
    </source>
</evidence>
<comment type="subcellular location">
    <subcellularLocation>
        <location evidence="1">Cell membrane</location>
        <topology evidence="1">Multi-pass membrane protein</topology>
    </subcellularLocation>
</comment>
<keyword evidence="4 15" id="KW-0812">Transmembrane</keyword>
<keyword evidence="9" id="KW-1015">Disulfide bond</keyword>
<dbReference type="PROSITE" id="PS50221">
    <property type="entry name" value="GAIN_B"/>
    <property type="match status" value="1"/>
</dbReference>
<dbReference type="AlphaFoldDB" id="A0AAE1AJ78"/>
<name>A0AAE1AJ78_9GAST</name>
<dbReference type="PANTHER" id="PTHR12011:SF471">
    <property type="entry name" value="G-PROTEIN COUPLED RECEPTORS FAMILY 2 PROFILE 2 DOMAIN-CONTAINING PROTEIN"/>
    <property type="match status" value="1"/>
</dbReference>
<accession>A0AAE1AJ78</accession>
<keyword evidence="13" id="KW-0245">EGF-like domain</keyword>
<feature type="domain" description="CUB" evidence="16">
    <location>
        <begin position="62"/>
        <end position="194"/>
    </location>
</feature>
<dbReference type="InterPro" id="IPR000832">
    <property type="entry name" value="GPCR_2_secretin-like"/>
</dbReference>
<evidence type="ECO:0000256" key="6">
    <source>
        <dbReference type="ARBA" id="ARBA00022989"/>
    </source>
</evidence>
<proteinExistence type="inferred from homology"/>
<feature type="transmembrane region" description="Helical" evidence="15">
    <location>
        <begin position="941"/>
        <end position="963"/>
    </location>
</feature>
<dbReference type="PROSITE" id="PS50227">
    <property type="entry name" value="G_PROTEIN_RECEP_F2_3"/>
    <property type="match status" value="1"/>
</dbReference>
<keyword evidence="22" id="KW-1185">Reference proteome</keyword>
<dbReference type="Gene3D" id="2.60.220.50">
    <property type="match status" value="1"/>
</dbReference>
<feature type="domain" description="G-protein coupled receptors family 2 profile 2" evidence="20">
    <location>
        <begin position="830"/>
        <end position="1112"/>
    </location>
</feature>
<dbReference type="InterPro" id="IPR057244">
    <property type="entry name" value="GAIN_B"/>
</dbReference>
<evidence type="ECO:0000256" key="9">
    <source>
        <dbReference type="ARBA" id="ARBA00023157"/>
    </source>
</evidence>
<evidence type="ECO:0000256" key="13">
    <source>
        <dbReference type="PROSITE-ProRule" id="PRU00076"/>
    </source>
</evidence>
<dbReference type="PROSITE" id="PS50026">
    <property type="entry name" value="EGF_3"/>
    <property type="match status" value="1"/>
</dbReference>
<keyword evidence="7" id="KW-0297">G-protein coupled receptor</keyword>
<feature type="region of interest" description="Disordered" evidence="14">
    <location>
        <begin position="458"/>
        <end position="482"/>
    </location>
</feature>